<dbReference type="GeneID" id="303675174"/>
<dbReference type="Proteomes" id="UP000185725">
    <property type="component" value="Unassembled WGS sequence"/>
</dbReference>
<sequence length="115" mass="13208">MDDHDISFNNLPQAVAYLIKEVGDLKLLLKKENTVGASPTKRIPIGIEEVSKLIGKAKSTIYSLVQKRIIPCYKNGKKLYFFEDELLDWISNGKRKTMKELIFESEQYKKKNSGK</sequence>
<evidence type="ECO:0000313" key="4">
    <source>
        <dbReference type="Proteomes" id="UP000185725"/>
    </source>
</evidence>
<gene>
    <name evidence="3" type="ORF">NCTC13560_00423</name>
    <name evidence="2" type="ORF">SAMN05421682_10617</name>
</gene>
<reference evidence="2 4" key="1">
    <citation type="submission" date="2017-01" db="EMBL/GenBank/DDBJ databases">
        <authorList>
            <person name="Varghese N."/>
            <person name="Submissions S."/>
        </authorList>
    </citation>
    <scope>NUCLEOTIDE SEQUENCE [LARGE SCALE GENOMIC DNA]</scope>
    <source>
        <strain evidence="2 4">ATCC 27950</strain>
    </source>
</reference>
<dbReference type="AlphaFoldDB" id="A0A381F577"/>
<dbReference type="EMBL" id="FTMF01000006">
    <property type="protein sequence ID" value="SIQ53620.1"/>
    <property type="molecule type" value="Genomic_DNA"/>
</dbReference>
<dbReference type="Pfam" id="PF12728">
    <property type="entry name" value="HTH_17"/>
    <property type="match status" value="1"/>
</dbReference>
<dbReference type="KEGG" id="cil:EG358_15825"/>
<evidence type="ECO:0000313" key="5">
    <source>
        <dbReference type="Proteomes" id="UP000255231"/>
    </source>
</evidence>
<keyword evidence="4" id="KW-1185">Reference proteome</keyword>
<name>A0A381F577_9FLAO</name>
<proteinExistence type="predicted"/>
<evidence type="ECO:0000259" key="1">
    <source>
        <dbReference type="Pfam" id="PF12728"/>
    </source>
</evidence>
<accession>A0A381F577</accession>
<reference evidence="3 5" key="2">
    <citation type="submission" date="2018-06" db="EMBL/GenBank/DDBJ databases">
        <authorList>
            <consortium name="Pathogen Informatics"/>
            <person name="Doyle S."/>
        </authorList>
    </citation>
    <scope>NUCLEOTIDE SEQUENCE [LARGE SCALE GENOMIC DNA]</scope>
    <source>
        <strain evidence="3 5">NCTC13560</strain>
    </source>
</reference>
<dbReference type="EMBL" id="UFVS01000001">
    <property type="protein sequence ID" value="SUX41623.1"/>
    <property type="molecule type" value="Genomic_DNA"/>
</dbReference>
<evidence type="ECO:0000313" key="2">
    <source>
        <dbReference type="EMBL" id="SIQ53620.1"/>
    </source>
</evidence>
<evidence type="ECO:0000313" key="3">
    <source>
        <dbReference type="EMBL" id="SUX41623.1"/>
    </source>
</evidence>
<protein>
    <submittedName>
        <fullName evidence="2">DNA binding domain-containing protein, excisionase family</fullName>
    </submittedName>
    <submittedName>
        <fullName evidence="3">Helix-turn-helix domain</fullName>
    </submittedName>
</protein>
<organism evidence="3 5">
    <name type="scientific">Chryseobacterium indoltheticum</name>
    <dbReference type="NCBI Taxonomy" id="254"/>
    <lineage>
        <taxon>Bacteria</taxon>
        <taxon>Pseudomonadati</taxon>
        <taxon>Bacteroidota</taxon>
        <taxon>Flavobacteriia</taxon>
        <taxon>Flavobacteriales</taxon>
        <taxon>Weeksellaceae</taxon>
        <taxon>Chryseobacterium group</taxon>
        <taxon>Chryseobacterium</taxon>
    </lineage>
</organism>
<dbReference type="RefSeq" id="WP_076560513.1">
    <property type="nucleotide sequence ID" value="NZ_CP033929.1"/>
</dbReference>
<dbReference type="Proteomes" id="UP000255231">
    <property type="component" value="Unassembled WGS sequence"/>
</dbReference>
<feature type="domain" description="Helix-turn-helix" evidence="1">
    <location>
        <begin position="47"/>
        <end position="92"/>
    </location>
</feature>
<dbReference type="InterPro" id="IPR041657">
    <property type="entry name" value="HTH_17"/>
</dbReference>
<dbReference type="OrthoDB" id="597977at2"/>